<evidence type="ECO:0000259" key="4">
    <source>
        <dbReference type="Pfam" id="PF02678"/>
    </source>
</evidence>
<comment type="caution">
    <text evidence="6">The sequence shown here is derived from an EMBL/GenBank/DDBJ whole genome shotgun (WGS) entry which is preliminary data.</text>
</comment>
<dbReference type="Pfam" id="PF02678">
    <property type="entry name" value="Pirin"/>
    <property type="match status" value="1"/>
</dbReference>
<protein>
    <submittedName>
        <fullName evidence="6">Pirin family protein</fullName>
    </submittedName>
</protein>
<keyword evidence="2" id="KW-0479">Metal-binding</keyword>
<feature type="binding site" evidence="2">
    <location>
        <position position="104"/>
    </location>
    <ligand>
        <name>Fe cation</name>
        <dbReference type="ChEBI" id="CHEBI:24875"/>
    </ligand>
</feature>
<dbReference type="Pfam" id="PF05726">
    <property type="entry name" value="Pirin_C"/>
    <property type="match status" value="1"/>
</dbReference>
<dbReference type="PANTHER" id="PTHR13903:SF8">
    <property type="entry name" value="PIRIN"/>
    <property type="match status" value="1"/>
</dbReference>
<dbReference type="InterPro" id="IPR014710">
    <property type="entry name" value="RmlC-like_jellyroll"/>
</dbReference>
<organism evidence="6 7">
    <name type="scientific">Suipraeoptans intestinalis</name>
    <dbReference type="NCBI Taxonomy" id="2606628"/>
    <lineage>
        <taxon>Bacteria</taxon>
        <taxon>Bacillati</taxon>
        <taxon>Bacillota</taxon>
        <taxon>Clostridia</taxon>
        <taxon>Lachnospirales</taxon>
        <taxon>Lachnospiraceae</taxon>
        <taxon>Suipraeoptans</taxon>
    </lineage>
</organism>
<feature type="domain" description="Pirin N-terminal" evidence="4">
    <location>
        <begin position="21"/>
        <end position="119"/>
    </location>
</feature>
<dbReference type="SUPFAM" id="SSF51182">
    <property type="entry name" value="RmlC-like cupins"/>
    <property type="match status" value="1"/>
</dbReference>
<proteinExistence type="inferred from homology"/>
<evidence type="ECO:0000256" key="1">
    <source>
        <dbReference type="ARBA" id="ARBA00008416"/>
    </source>
</evidence>
<dbReference type="InterPro" id="IPR008778">
    <property type="entry name" value="Pirin_C_dom"/>
</dbReference>
<dbReference type="Proteomes" id="UP000434409">
    <property type="component" value="Unassembled WGS sequence"/>
</dbReference>
<dbReference type="CDD" id="cd02909">
    <property type="entry name" value="cupin_pirin_N"/>
    <property type="match status" value="1"/>
</dbReference>
<evidence type="ECO:0000259" key="5">
    <source>
        <dbReference type="Pfam" id="PF05726"/>
    </source>
</evidence>
<evidence type="ECO:0000313" key="6">
    <source>
        <dbReference type="EMBL" id="MSR93773.1"/>
    </source>
</evidence>
<dbReference type="EMBL" id="VULY01000018">
    <property type="protein sequence ID" value="MSR93773.1"/>
    <property type="molecule type" value="Genomic_DNA"/>
</dbReference>
<dbReference type="AlphaFoldDB" id="A0A6N7USA6"/>
<evidence type="ECO:0000313" key="7">
    <source>
        <dbReference type="Proteomes" id="UP000434409"/>
    </source>
</evidence>
<evidence type="ECO:0000256" key="2">
    <source>
        <dbReference type="PIRSR" id="PIRSR006232-1"/>
    </source>
</evidence>
<dbReference type="CDD" id="cd02247">
    <property type="entry name" value="cupin_pirin_C"/>
    <property type="match status" value="1"/>
</dbReference>
<feature type="domain" description="Pirin C-terminal" evidence="5">
    <location>
        <begin position="172"/>
        <end position="272"/>
    </location>
</feature>
<dbReference type="PIRSF" id="PIRSF006232">
    <property type="entry name" value="Pirin"/>
    <property type="match status" value="1"/>
</dbReference>
<feature type="binding site" evidence="2">
    <location>
        <position position="58"/>
    </location>
    <ligand>
        <name>Fe cation</name>
        <dbReference type="ChEBI" id="CHEBI:24875"/>
    </ligand>
</feature>
<comment type="cofactor">
    <cofactor evidence="2">
        <name>Fe cation</name>
        <dbReference type="ChEBI" id="CHEBI:24875"/>
    </cofactor>
    <text evidence="2">Binds 1 Fe cation per subunit.</text>
</comment>
<sequence>MNRTIRKKVKGFQTVDGGGVKLVRVLGSQTAKEFDPILMLDSFDSTNPQDYIAGFPPHPHRGIETISYVWQGKMKHKDNLGFEDTVEDGEVQWMTAGSGIIHEEQLPASERMLGVQLWLNLPAKDKMTKPAYRSIKRDQIPEVELEGGRLRILAGSYDGQQGVQGNYQPIDYYDITVEPGKTVTIPTEKGRQALLFPLLGDVRVAGEDLEEKTAALLSDGDQVTIEGKEKRAKVLFLSGSPLKEEIAWGGPVVMNTREELQQAFKELEEGTFIK</sequence>
<dbReference type="InterPro" id="IPR012093">
    <property type="entry name" value="Pirin"/>
</dbReference>
<dbReference type="InterPro" id="IPR011051">
    <property type="entry name" value="RmlC_Cupin_sf"/>
</dbReference>
<dbReference type="RefSeq" id="WP_154476960.1">
    <property type="nucleotide sequence ID" value="NZ_JAQYBV010000075.1"/>
</dbReference>
<gene>
    <name evidence="6" type="ORF">FYJ34_05725</name>
</gene>
<feature type="binding site" evidence="2">
    <location>
        <position position="102"/>
    </location>
    <ligand>
        <name>Fe cation</name>
        <dbReference type="ChEBI" id="CHEBI:24875"/>
    </ligand>
</feature>
<name>A0A6N7USA6_9FIRM</name>
<keyword evidence="7" id="KW-1185">Reference proteome</keyword>
<reference evidence="6 7" key="1">
    <citation type="submission" date="2019-08" db="EMBL/GenBank/DDBJ databases">
        <title>In-depth cultivation of the pig gut microbiome towards novel bacterial diversity and tailored functional studies.</title>
        <authorList>
            <person name="Wylensek D."/>
            <person name="Hitch T.C.A."/>
            <person name="Clavel T."/>
        </authorList>
    </citation>
    <scope>NUCLEOTIDE SEQUENCE [LARGE SCALE GENOMIC DNA]</scope>
    <source>
        <strain evidence="6 7">68-1-5</strain>
    </source>
</reference>
<evidence type="ECO:0000256" key="3">
    <source>
        <dbReference type="RuleBase" id="RU003457"/>
    </source>
</evidence>
<comment type="similarity">
    <text evidence="1 3">Belongs to the pirin family.</text>
</comment>
<accession>A0A6N7USA6</accession>
<keyword evidence="2" id="KW-0408">Iron</keyword>
<dbReference type="InterPro" id="IPR003829">
    <property type="entry name" value="Pirin_N_dom"/>
</dbReference>
<feature type="binding site" evidence="2">
    <location>
        <position position="60"/>
    </location>
    <ligand>
        <name>Fe cation</name>
        <dbReference type="ChEBI" id="CHEBI:24875"/>
    </ligand>
</feature>
<dbReference type="Gene3D" id="2.60.120.10">
    <property type="entry name" value="Jelly Rolls"/>
    <property type="match status" value="2"/>
</dbReference>
<dbReference type="GO" id="GO:0046872">
    <property type="term" value="F:metal ion binding"/>
    <property type="evidence" value="ECO:0007669"/>
    <property type="project" value="UniProtKB-KW"/>
</dbReference>
<dbReference type="PANTHER" id="PTHR13903">
    <property type="entry name" value="PIRIN-RELATED"/>
    <property type="match status" value="1"/>
</dbReference>